<dbReference type="EMBL" id="VFMO01000001">
    <property type="protein sequence ID" value="TQJ15135.1"/>
    <property type="molecule type" value="Genomic_DNA"/>
</dbReference>
<protein>
    <recommendedName>
        <fullName evidence="7">Transposase</fullName>
    </recommendedName>
</protein>
<dbReference type="AlphaFoldDB" id="A0A542EEB6"/>
<name>A0A542EEB6_9MICO</name>
<dbReference type="EMBL" id="VFMO01000001">
    <property type="protein sequence ID" value="TQJ13640.1"/>
    <property type="molecule type" value="Genomic_DNA"/>
</dbReference>
<keyword evidence="6" id="KW-1185">Reference proteome</keyword>
<proteinExistence type="predicted"/>
<dbReference type="RefSeq" id="WP_170221731.1">
    <property type="nucleotide sequence ID" value="NZ_VFMO01000001.1"/>
</dbReference>
<reference evidence="3 6" key="1">
    <citation type="submission" date="2019-06" db="EMBL/GenBank/DDBJ databases">
        <title>Sequencing the genomes of 1000 actinobacteria strains.</title>
        <authorList>
            <person name="Klenk H.-P."/>
        </authorList>
    </citation>
    <scope>NUCLEOTIDE SEQUENCE [LARGE SCALE GENOMIC DNA]</scope>
    <source>
        <strain evidence="3 6">DSM 19828</strain>
    </source>
</reference>
<evidence type="ECO:0000313" key="4">
    <source>
        <dbReference type="EMBL" id="TQJ14031.1"/>
    </source>
</evidence>
<evidence type="ECO:0008006" key="7">
    <source>
        <dbReference type="Google" id="ProtNLM"/>
    </source>
</evidence>
<evidence type="ECO:0000256" key="1">
    <source>
        <dbReference type="SAM" id="Coils"/>
    </source>
</evidence>
<feature type="region of interest" description="Disordered" evidence="2">
    <location>
        <begin position="121"/>
        <end position="162"/>
    </location>
</feature>
<sequence length="162" mass="18438">MVSDEVPFRPSRHAAFTDEQRWALLLEHDQCLERGAKAAFLRRVGVTPFSIKKWSMWRDAGRLVDPATKEPTTVARHVLKYDERVELERLRRENQRLQQELEQSQSAVELLGKAAALLEGLAKSAGPNQEEPPPRPGMPDWLRDPDTSRLPPIPSRPSAMPE</sequence>
<keyword evidence="1" id="KW-0175">Coiled coil</keyword>
<dbReference type="EMBL" id="VFMO01000001">
    <property type="protein sequence ID" value="TQJ14031.1"/>
    <property type="molecule type" value="Genomic_DNA"/>
</dbReference>
<accession>A0A542EEB6</accession>
<evidence type="ECO:0000256" key="2">
    <source>
        <dbReference type="SAM" id="MobiDB-lite"/>
    </source>
</evidence>
<evidence type="ECO:0000313" key="3">
    <source>
        <dbReference type="EMBL" id="TQJ13640.1"/>
    </source>
</evidence>
<evidence type="ECO:0000313" key="5">
    <source>
        <dbReference type="EMBL" id="TQJ15135.1"/>
    </source>
</evidence>
<dbReference type="Proteomes" id="UP000320806">
    <property type="component" value="Unassembled WGS sequence"/>
</dbReference>
<organism evidence="3 6">
    <name type="scientific">Yimella lutea</name>
    <dbReference type="NCBI Taxonomy" id="587872"/>
    <lineage>
        <taxon>Bacteria</taxon>
        <taxon>Bacillati</taxon>
        <taxon>Actinomycetota</taxon>
        <taxon>Actinomycetes</taxon>
        <taxon>Micrococcales</taxon>
        <taxon>Dermacoccaceae</taxon>
        <taxon>Yimella</taxon>
    </lineage>
</organism>
<gene>
    <name evidence="3" type="ORF">FB459_1066</name>
    <name evidence="4" type="ORF">FB459_1474</name>
    <name evidence="5" type="ORF">FB459_2661</name>
</gene>
<comment type="caution">
    <text evidence="3">The sequence shown here is derived from an EMBL/GenBank/DDBJ whole genome shotgun (WGS) entry which is preliminary data.</text>
</comment>
<feature type="coiled-coil region" evidence="1">
    <location>
        <begin position="80"/>
        <end position="114"/>
    </location>
</feature>
<evidence type="ECO:0000313" key="6">
    <source>
        <dbReference type="Proteomes" id="UP000320806"/>
    </source>
</evidence>